<dbReference type="Proteomes" id="UP000013968">
    <property type="component" value="Chromosome"/>
</dbReference>
<dbReference type="Gene3D" id="3.40.50.261">
    <property type="entry name" value="Succinyl-CoA synthetase domains"/>
    <property type="match status" value="2"/>
</dbReference>
<dbReference type="InterPro" id="IPR016102">
    <property type="entry name" value="Succinyl-CoA_synth-like"/>
</dbReference>
<dbReference type="InterPro" id="IPR032875">
    <property type="entry name" value="Succ_CoA_lig_flav_dom"/>
</dbReference>
<dbReference type="KEGG" id="aoi:AORI_4620"/>
<evidence type="ECO:0000313" key="3">
    <source>
        <dbReference type="Proteomes" id="UP000013968"/>
    </source>
</evidence>
<dbReference type="PATRIC" id="fig|1156913.3.peg.4694"/>
<dbReference type="PANTHER" id="PTHR42793">
    <property type="entry name" value="COA BINDING DOMAIN CONTAINING PROTEIN"/>
    <property type="match status" value="1"/>
</dbReference>
<evidence type="ECO:0000313" key="2">
    <source>
        <dbReference type="EMBL" id="AGM07204.1"/>
    </source>
</evidence>
<name>R4SUZ8_9PSEU</name>
<dbReference type="EMBL" id="CP003410">
    <property type="protein sequence ID" value="AGM07204.1"/>
    <property type="molecule type" value="Genomic_DNA"/>
</dbReference>
<dbReference type="CDD" id="cd04301">
    <property type="entry name" value="NAT_SF"/>
    <property type="match status" value="1"/>
</dbReference>
<accession>R4SUZ8</accession>
<dbReference type="InterPro" id="IPR036291">
    <property type="entry name" value="NAD(P)-bd_dom_sf"/>
</dbReference>
<dbReference type="SUPFAM" id="SSF55729">
    <property type="entry name" value="Acyl-CoA N-acyltransferases (Nat)"/>
    <property type="match status" value="1"/>
</dbReference>
<dbReference type="GO" id="GO:0016747">
    <property type="term" value="F:acyltransferase activity, transferring groups other than amino-acyl groups"/>
    <property type="evidence" value="ECO:0007669"/>
    <property type="project" value="InterPro"/>
</dbReference>
<dbReference type="SUPFAM" id="SSF51735">
    <property type="entry name" value="NAD(P)-binding Rossmann-fold domains"/>
    <property type="match status" value="1"/>
</dbReference>
<proteinExistence type="predicted"/>
<dbReference type="SUPFAM" id="SSF56059">
    <property type="entry name" value="Glutathione synthetase ATP-binding domain-like"/>
    <property type="match status" value="1"/>
</dbReference>
<protein>
    <submittedName>
        <fullName evidence="2">Acyl-CoA synthetase</fullName>
    </submittedName>
</protein>
<reference evidence="2 3" key="1">
    <citation type="journal article" date="2013" name="BMC Genomics">
        <title>ContigScape: a Cytoscape plugin facilitating microbial genome gap closing.</title>
        <authorList>
            <person name="Tang B."/>
            <person name="Wang Q."/>
            <person name="Yang M."/>
            <person name="Xie F."/>
            <person name="Zhu Y."/>
            <person name="Zhuo Y."/>
            <person name="Wang S."/>
            <person name="Gao H."/>
            <person name="Ding X."/>
            <person name="Zhang L."/>
            <person name="Zhao G."/>
            <person name="Zheng H."/>
        </authorList>
    </citation>
    <scope>NUCLEOTIDE SEQUENCE [LARGE SCALE GENOMIC DNA]</scope>
    <source>
        <strain evidence="2 3">HCCB10007</strain>
    </source>
</reference>
<dbReference type="HOGENOM" id="CLU_007415_3_0_11"/>
<dbReference type="SUPFAM" id="SSF52210">
    <property type="entry name" value="Succinyl-CoA synthetase domains"/>
    <property type="match status" value="2"/>
</dbReference>
<dbReference type="Pfam" id="PF19045">
    <property type="entry name" value="Ligase_CoA_2"/>
    <property type="match status" value="1"/>
</dbReference>
<dbReference type="InterPro" id="IPR016181">
    <property type="entry name" value="Acyl_CoA_acyltransferase"/>
</dbReference>
<dbReference type="Gene3D" id="3.40.630.30">
    <property type="match status" value="1"/>
</dbReference>
<dbReference type="Gene3D" id="3.40.50.720">
    <property type="entry name" value="NAD(P)-binding Rossmann-like Domain"/>
    <property type="match status" value="1"/>
</dbReference>
<feature type="domain" description="N-acetyltransferase" evidence="1">
    <location>
        <begin position="15"/>
        <end position="168"/>
    </location>
</feature>
<dbReference type="InterPro" id="IPR003781">
    <property type="entry name" value="CoA-bd"/>
</dbReference>
<dbReference type="Pfam" id="PF00583">
    <property type="entry name" value="Acetyltransf_1"/>
    <property type="match status" value="1"/>
</dbReference>
<keyword evidence="3" id="KW-1185">Reference proteome</keyword>
<dbReference type="PANTHER" id="PTHR42793:SF1">
    <property type="entry name" value="PEPTIDYL-LYSINE N-ACETYLTRANSFERASE PATZ"/>
    <property type="match status" value="1"/>
</dbReference>
<dbReference type="InterPro" id="IPR043938">
    <property type="entry name" value="Ligase_CoA_dom"/>
</dbReference>
<gene>
    <name evidence="2" type="ORF">AORI_4620</name>
</gene>
<dbReference type="SMART" id="SM00881">
    <property type="entry name" value="CoA_binding"/>
    <property type="match status" value="1"/>
</dbReference>
<dbReference type="Pfam" id="PF13607">
    <property type="entry name" value="Succ_CoA_lig"/>
    <property type="match status" value="1"/>
</dbReference>
<organism evidence="2 3">
    <name type="scientific">Amycolatopsis keratiniphila</name>
    <dbReference type="NCBI Taxonomy" id="129921"/>
    <lineage>
        <taxon>Bacteria</taxon>
        <taxon>Bacillati</taxon>
        <taxon>Actinomycetota</taxon>
        <taxon>Actinomycetes</taxon>
        <taxon>Pseudonocardiales</taxon>
        <taxon>Pseudonocardiaceae</taxon>
        <taxon>Amycolatopsis</taxon>
        <taxon>Amycolatopsis japonica group</taxon>
    </lineage>
</organism>
<dbReference type="Gene3D" id="3.30.470.20">
    <property type="entry name" value="ATP-grasp fold, B domain"/>
    <property type="match status" value="1"/>
</dbReference>
<dbReference type="RefSeq" id="WP_016334952.1">
    <property type="nucleotide sequence ID" value="NC_021252.1"/>
</dbReference>
<dbReference type="GO" id="GO:0043758">
    <property type="term" value="F:acetate-CoA ligase (ADP-forming) activity"/>
    <property type="evidence" value="ECO:0007669"/>
    <property type="project" value="InterPro"/>
</dbReference>
<sequence length="801" mass="84135">MTAGASALLADGDMVTVRRLRAEDFDAVLKLHQRLDEHDRYLRFFTAHPGRLDLLSRLAIEGPGIGAFRGEDLIGIAHYRPASAADADHAAEVALVVDREVQAHGVGTLLLEHLVSLALAQGIHRFVALVLAENTRMIKVFSDLGLPYVIGRGGPELDVEIELGEPDRYLERVEERERLADVASLRTVLVPASVAVVGAGRRDDSVGRAILRNLLDAGYTGDVYAVNPNAKEILGVPCAPSVSSLDPAIELAVICVPAESVPDVVEDCGRAGVRSIVLVTAGLTGTPLEHRVRELVARYGIRLVGPNCFGVVNSAPATRLDTTFARRAARAGRIGVVTQSGGFGIALMDALAGLGLGLSTLVSAGDKYDVSGNDLLRWWRGDGETDIAVLYLESFGNPRKFSRLASSLAREKPVVAIRGASAPAAQRAAAAHTAARAVPAATKLALFGQAGVLVVDTVTEVLGLLAALSWQPLPSGPRVVVVSNAGGAAVLGAEACVRNGLVLPELSRKTHDTLRRLLPEHASVGNPLDTSAAVTAGTFASCVTEVLADEGVDAVIAAGVPTGVGDPLAGLVARPEGKTVLAVRLGQLESVAPHRGIPCYADVEEAAAVMAKMSERTRWLEAGKGGLPRLTGIDLATATRLAGEYLSAHPSGGWLSRKDGEDLLGCFGIRVTRRRFGDRELLVRGQSDDVFGPVVVLGLGGIDGALLDDRSTGLGPLGTNDAEALIDSLRASKALFGGNSALDRSALADLLLRTDRVMELVPEEVDVDLDPVFVSPEGATAGAVRVLVRPRPWADHHLRRL</sequence>
<dbReference type="Pfam" id="PF13549">
    <property type="entry name" value="ATP-grasp_5"/>
    <property type="match status" value="1"/>
</dbReference>
<dbReference type="InterPro" id="IPR000182">
    <property type="entry name" value="GNAT_dom"/>
</dbReference>
<dbReference type="PROSITE" id="PS51186">
    <property type="entry name" value="GNAT"/>
    <property type="match status" value="1"/>
</dbReference>
<evidence type="ECO:0000259" key="1">
    <source>
        <dbReference type="PROSITE" id="PS51186"/>
    </source>
</evidence>
<dbReference type="AlphaFoldDB" id="R4SUZ8"/>
<dbReference type="Pfam" id="PF13380">
    <property type="entry name" value="CoA_binding_2"/>
    <property type="match status" value="1"/>
</dbReference>